<organism evidence="2 3">
    <name type="scientific">Camellia sinensis var. sinensis</name>
    <name type="common">China tea</name>
    <dbReference type="NCBI Taxonomy" id="542762"/>
    <lineage>
        <taxon>Eukaryota</taxon>
        <taxon>Viridiplantae</taxon>
        <taxon>Streptophyta</taxon>
        <taxon>Embryophyta</taxon>
        <taxon>Tracheophyta</taxon>
        <taxon>Spermatophyta</taxon>
        <taxon>Magnoliopsida</taxon>
        <taxon>eudicotyledons</taxon>
        <taxon>Gunneridae</taxon>
        <taxon>Pentapetalae</taxon>
        <taxon>asterids</taxon>
        <taxon>Ericales</taxon>
        <taxon>Theaceae</taxon>
        <taxon>Camellia</taxon>
    </lineage>
</organism>
<accession>A0A4S4D1E0</accession>
<dbReference type="EMBL" id="SDRB02013066">
    <property type="protein sequence ID" value="THF96044.1"/>
    <property type="molecule type" value="Genomic_DNA"/>
</dbReference>
<sequence>MRCKKHLTDLSSSVGVCGSCLRERLFALIAAQAQVQSQIRAQQFHLEQEDRRKTDPLPPPLVFPRSASPYVCRRESRISGHHHHSLSDQLFYSTPQIGPTGTINSSKKKKTRFSLFARLFRSKSKKTDSDPCVSDSNRNSCTASSSSPSWFSTMLAGNQKKQPRLFSLDESNSGFGRRTARYRDRGMSPARVSDYAGDEEECYDGSSGYSSESSQGWRQTPRRAAIPVRRGGGGGSRPSHSRNMSGLAFCLSPLVRASPNRQWNQKGMPPENAFSGEIRAPVKPHLSTAASFCANRSRKLADFGRFNHNR</sequence>
<evidence type="ECO:0000256" key="1">
    <source>
        <dbReference type="SAM" id="MobiDB-lite"/>
    </source>
</evidence>
<evidence type="ECO:0000313" key="2">
    <source>
        <dbReference type="EMBL" id="THF96044.1"/>
    </source>
</evidence>
<gene>
    <name evidence="2" type="ORF">TEA_010811</name>
</gene>
<evidence type="ECO:0000313" key="3">
    <source>
        <dbReference type="Proteomes" id="UP000306102"/>
    </source>
</evidence>
<reference evidence="2 3" key="1">
    <citation type="journal article" date="2018" name="Proc. Natl. Acad. Sci. U.S.A.">
        <title>Draft genome sequence of Camellia sinensis var. sinensis provides insights into the evolution of the tea genome and tea quality.</title>
        <authorList>
            <person name="Wei C."/>
            <person name="Yang H."/>
            <person name="Wang S."/>
            <person name="Zhao J."/>
            <person name="Liu C."/>
            <person name="Gao L."/>
            <person name="Xia E."/>
            <person name="Lu Y."/>
            <person name="Tai Y."/>
            <person name="She G."/>
            <person name="Sun J."/>
            <person name="Cao H."/>
            <person name="Tong W."/>
            <person name="Gao Q."/>
            <person name="Li Y."/>
            <person name="Deng W."/>
            <person name="Jiang X."/>
            <person name="Wang W."/>
            <person name="Chen Q."/>
            <person name="Zhang S."/>
            <person name="Li H."/>
            <person name="Wu J."/>
            <person name="Wang P."/>
            <person name="Li P."/>
            <person name="Shi C."/>
            <person name="Zheng F."/>
            <person name="Jian J."/>
            <person name="Huang B."/>
            <person name="Shan D."/>
            <person name="Shi M."/>
            <person name="Fang C."/>
            <person name="Yue Y."/>
            <person name="Li F."/>
            <person name="Li D."/>
            <person name="Wei S."/>
            <person name="Han B."/>
            <person name="Jiang C."/>
            <person name="Yin Y."/>
            <person name="Xia T."/>
            <person name="Zhang Z."/>
            <person name="Bennetzen J.L."/>
            <person name="Zhao S."/>
            <person name="Wan X."/>
        </authorList>
    </citation>
    <scope>NUCLEOTIDE SEQUENCE [LARGE SCALE GENOMIC DNA]</scope>
    <source>
        <strain evidence="3">cv. Shuchazao</strain>
        <tissue evidence="2">Leaf</tissue>
    </source>
</reference>
<dbReference type="PANTHER" id="PTHR35486:SF1">
    <property type="entry name" value="OS02G0689500 PROTEIN"/>
    <property type="match status" value="1"/>
</dbReference>
<protein>
    <submittedName>
        <fullName evidence="2">Uncharacterized protein</fullName>
    </submittedName>
</protein>
<feature type="region of interest" description="Disordered" evidence="1">
    <location>
        <begin position="197"/>
        <end position="243"/>
    </location>
</feature>
<feature type="compositionally biased region" description="Low complexity" evidence="1">
    <location>
        <begin position="204"/>
        <end position="214"/>
    </location>
</feature>
<feature type="compositionally biased region" description="Low complexity" evidence="1">
    <location>
        <begin position="134"/>
        <end position="147"/>
    </location>
</feature>
<name>A0A4S4D1E0_CAMSN</name>
<comment type="caution">
    <text evidence="2">The sequence shown here is derived from an EMBL/GenBank/DDBJ whole genome shotgun (WGS) entry which is preliminary data.</text>
</comment>
<dbReference type="AlphaFoldDB" id="A0A4S4D1E0"/>
<feature type="region of interest" description="Disordered" evidence="1">
    <location>
        <begin position="125"/>
        <end position="147"/>
    </location>
</feature>
<proteinExistence type="predicted"/>
<dbReference type="PANTHER" id="PTHR35486">
    <property type="entry name" value="EXPRESSED PROTEIN"/>
    <property type="match status" value="1"/>
</dbReference>
<keyword evidence="3" id="KW-1185">Reference proteome</keyword>
<dbReference type="Proteomes" id="UP000306102">
    <property type="component" value="Unassembled WGS sequence"/>
</dbReference>